<dbReference type="EMBL" id="CZAJ01000015">
    <property type="protein sequence ID" value="CUP05857.1"/>
    <property type="molecule type" value="Genomic_DNA"/>
</dbReference>
<accession>A0A174K718</accession>
<proteinExistence type="predicted"/>
<dbReference type="Proteomes" id="UP001193756">
    <property type="component" value="Unassembled WGS sequence"/>
</dbReference>
<evidence type="ECO:0000313" key="2">
    <source>
        <dbReference type="EMBL" id="CUP05857.1"/>
    </source>
</evidence>
<name>A0A174K718_9FIRM</name>
<dbReference type="Proteomes" id="UP000095602">
    <property type="component" value="Unassembled WGS sequence"/>
</dbReference>
<dbReference type="EMBL" id="JAAIMP010000012">
    <property type="protein sequence ID" value="NSC77519.1"/>
    <property type="molecule type" value="Genomic_DNA"/>
</dbReference>
<dbReference type="EMBL" id="CYXM01000001">
    <property type="protein sequence ID" value="CUM68795.1"/>
    <property type="molecule type" value="Genomic_DNA"/>
</dbReference>
<dbReference type="RefSeq" id="WP_055236591.1">
    <property type="nucleotide sequence ID" value="NZ_CYXM01000001.1"/>
</dbReference>
<evidence type="ECO:0000313" key="3">
    <source>
        <dbReference type="EMBL" id="NSC77519.1"/>
    </source>
</evidence>
<reference evidence="4 5" key="1">
    <citation type="submission" date="2015-09" db="EMBL/GenBank/DDBJ databases">
        <authorList>
            <consortium name="Pathogen Informatics"/>
        </authorList>
    </citation>
    <scope>NUCLEOTIDE SEQUENCE [LARGE SCALE GENOMIC DNA]</scope>
    <source>
        <strain evidence="2 4">2789STDY5834884</strain>
        <strain evidence="1 5">2789STDY5834968</strain>
    </source>
</reference>
<reference evidence="3" key="2">
    <citation type="journal article" date="2020" name="Cell Host Microbe">
        <title>Functional and Genomic Variation between Human-Derived Isolates of Lachnospiraceae Reveals Inter- and Intra-Species Diversity.</title>
        <authorList>
            <person name="Sorbara M.T."/>
            <person name="Littmann E.R."/>
            <person name="Fontana E."/>
            <person name="Moody T.U."/>
            <person name="Kohout C.E."/>
            <person name="Gjonbalaj M."/>
            <person name="Eaton V."/>
            <person name="Seok R."/>
            <person name="Leiner I.M."/>
            <person name="Pamer E.G."/>
        </authorList>
    </citation>
    <scope>NUCLEOTIDE SEQUENCE</scope>
    <source>
        <strain evidence="3">MSK.16.45</strain>
    </source>
</reference>
<gene>
    <name evidence="2" type="ORF">ERS852497_01741</name>
    <name evidence="1" type="ORF">ERS852580_00028</name>
    <name evidence="3" type="ORF">G4312_09545</name>
</gene>
<sequence length="62" mass="7448">MYANLDKQLKRNNYLPYISKKNDEVQMIISHEITVQLGREMRKMSRTLSRTILEGLDIEHRK</sequence>
<organism evidence="2 4">
    <name type="scientific">Agathobacter rectalis</name>
    <dbReference type="NCBI Taxonomy" id="39491"/>
    <lineage>
        <taxon>Bacteria</taxon>
        <taxon>Bacillati</taxon>
        <taxon>Bacillota</taxon>
        <taxon>Clostridia</taxon>
        <taxon>Lachnospirales</taxon>
        <taxon>Lachnospiraceae</taxon>
        <taxon>Agathobacter</taxon>
    </lineage>
</organism>
<dbReference type="AlphaFoldDB" id="A0A174K718"/>
<evidence type="ECO:0000313" key="5">
    <source>
        <dbReference type="Proteomes" id="UP000095673"/>
    </source>
</evidence>
<evidence type="ECO:0000313" key="4">
    <source>
        <dbReference type="Proteomes" id="UP000095602"/>
    </source>
</evidence>
<evidence type="ECO:0000313" key="1">
    <source>
        <dbReference type="EMBL" id="CUM68795.1"/>
    </source>
</evidence>
<protein>
    <submittedName>
        <fullName evidence="2">Uncharacterized protein</fullName>
    </submittedName>
</protein>
<reference evidence="3" key="3">
    <citation type="submission" date="2020-02" db="EMBL/GenBank/DDBJ databases">
        <authorList>
            <person name="Littmann E."/>
            <person name="Sorbara M."/>
        </authorList>
    </citation>
    <scope>NUCLEOTIDE SEQUENCE</scope>
    <source>
        <strain evidence="3">MSK.16.45</strain>
    </source>
</reference>
<dbReference type="Proteomes" id="UP000095673">
    <property type="component" value="Unassembled WGS sequence"/>
</dbReference>